<dbReference type="Proteomes" id="UP000036987">
    <property type="component" value="Unassembled WGS sequence"/>
</dbReference>
<feature type="compositionally biased region" description="Polar residues" evidence="1">
    <location>
        <begin position="134"/>
        <end position="145"/>
    </location>
</feature>
<protein>
    <submittedName>
        <fullName evidence="2">Uncharacterized protein</fullName>
    </submittedName>
</protein>
<keyword evidence="3" id="KW-1185">Reference proteome</keyword>
<sequence length="192" mass="21623">MSGREVREYTNLSDPKDRKLGKGKERIDDEDIAFQRMVSKMQEVAGERGGYLHGRGALDSDDLLYLKEQMEAEEDAERLLRRTEKHSSPVPLPLPLRVEPKPKSGIRQQDLLKNVLEIKPKRHRVSTPPEAKQNDQSIMVPTCSDSKNELEAGSKSTINMSSLTKSEAKKTVVDSKSILGLAYESSDDEEEE</sequence>
<dbReference type="OrthoDB" id="1935246at2759"/>
<evidence type="ECO:0000313" key="2">
    <source>
        <dbReference type="EMBL" id="KMZ64234.1"/>
    </source>
</evidence>
<dbReference type="STRING" id="29655.A0A0K9P5G2"/>
<evidence type="ECO:0000256" key="1">
    <source>
        <dbReference type="SAM" id="MobiDB-lite"/>
    </source>
</evidence>
<comment type="caution">
    <text evidence="2">The sequence shown here is derived from an EMBL/GenBank/DDBJ whole genome shotgun (WGS) entry which is preliminary data.</text>
</comment>
<feature type="region of interest" description="Disordered" evidence="1">
    <location>
        <begin position="82"/>
        <end position="107"/>
    </location>
</feature>
<name>A0A0K9P5G2_ZOSMR</name>
<accession>A0A0K9P5G2</accession>
<feature type="compositionally biased region" description="Polar residues" evidence="1">
    <location>
        <begin position="154"/>
        <end position="165"/>
    </location>
</feature>
<dbReference type="AlphaFoldDB" id="A0A0K9P5G2"/>
<organism evidence="2 3">
    <name type="scientific">Zostera marina</name>
    <name type="common">Eelgrass</name>
    <dbReference type="NCBI Taxonomy" id="29655"/>
    <lineage>
        <taxon>Eukaryota</taxon>
        <taxon>Viridiplantae</taxon>
        <taxon>Streptophyta</taxon>
        <taxon>Embryophyta</taxon>
        <taxon>Tracheophyta</taxon>
        <taxon>Spermatophyta</taxon>
        <taxon>Magnoliopsida</taxon>
        <taxon>Liliopsida</taxon>
        <taxon>Zosteraceae</taxon>
        <taxon>Zostera</taxon>
    </lineage>
</organism>
<dbReference type="PANTHER" id="PTHR37202:SF1">
    <property type="entry name" value="ANKYRIN REPEAT PROTEIN"/>
    <property type="match status" value="1"/>
</dbReference>
<proteinExistence type="predicted"/>
<dbReference type="PANTHER" id="PTHR37202">
    <property type="entry name" value="ANKYRIN REPEAT PROTEIN"/>
    <property type="match status" value="1"/>
</dbReference>
<dbReference type="OMA" id="PKHGEED"/>
<feature type="region of interest" description="Disordered" evidence="1">
    <location>
        <begin position="119"/>
        <end position="192"/>
    </location>
</feature>
<gene>
    <name evidence="2" type="ORF">ZOSMA_37G01180</name>
</gene>
<reference evidence="3" key="1">
    <citation type="journal article" date="2016" name="Nature">
        <title>The genome of the seagrass Zostera marina reveals angiosperm adaptation to the sea.</title>
        <authorList>
            <person name="Olsen J.L."/>
            <person name="Rouze P."/>
            <person name="Verhelst B."/>
            <person name="Lin Y.-C."/>
            <person name="Bayer T."/>
            <person name="Collen J."/>
            <person name="Dattolo E."/>
            <person name="De Paoli E."/>
            <person name="Dittami S."/>
            <person name="Maumus F."/>
            <person name="Michel G."/>
            <person name="Kersting A."/>
            <person name="Lauritano C."/>
            <person name="Lohaus R."/>
            <person name="Toepel M."/>
            <person name="Tonon T."/>
            <person name="Vanneste K."/>
            <person name="Amirebrahimi M."/>
            <person name="Brakel J."/>
            <person name="Bostroem C."/>
            <person name="Chovatia M."/>
            <person name="Grimwood J."/>
            <person name="Jenkins J.W."/>
            <person name="Jueterbock A."/>
            <person name="Mraz A."/>
            <person name="Stam W.T."/>
            <person name="Tice H."/>
            <person name="Bornberg-Bauer E."/>
            <person name="Green P.J."/>
            <person name="Pearson G.A."/>
            <person name="Procaccini G."/>
            <person name="Duarte C.M."/>
            <person name="Schmutz J."/>
            <person name="Reusch T.B.H."/>
            <person name="Van de Peer Y."/>
        </authorList>
    </citation>
    <scope>NUCLEOTIDE SEQUENCE [LARGE SCALE GENOMIC DNA]</scope>
    <source>
        <strain evidence="3">cv. Finnish</strain>
    </source>
</reference>
<dbReference type="EMBL" id="LFYR01001173">
    <property type="protein sequence ID" value="KMZ64234.1"/>
    <property type="molecule type" value="Genomic_DNA"/>
</dbReference>
<evidence type="ECO:0000313" key="3">
    <source>
        <dbReference type="Proteomes" id="UP000036987"/>
    </source>
</evidence>
<feature type="region of interest" description="Disordered" evidence="1">
    <location>
        <begin position="1"/>
        <end position="27"/>
    </location>
</feature>